<evidence type="ECO:0000256" key="1">
    <source>
        <dbReference type="SAM" id="SignalP"/>
    </source>
</evidence>
<accession>K9P9W7</accession>
<gene>
    <name evidence="2" type="ordered locus">Cyagr_2818</name>
</gene>
<dbReference type="HOGENOM" id="CLU_1018286_0_0_3"/>
<dbReference type="Proteomes" id="UP000010388">
    <property type="component" value="Chromosome"/>
</dbReference>
<proteinExistence type="predicted"/>
<dbReference type="AlphaFoldDB" id="K9P9W7"/>
<reference evidence="3" key="1">
    <citation type="journal article" date="2013" name="Proc. Natl. Acad. Sci. U.S.A.">
        <title>Improving the coverage of the cyanobacterial phylum using diversity-driven genome sequencing.</title>
        <authorList>
            <person name="Shih P.M."/>
            <person name="Wu D."/>
            <person name="Latifi A."/>
            <person name="Axen S.D."/>
            <person name="Fewer D.P."/>
            <person name="Talla E."/>
            <person name="Calteau A."/>
            <person name="Cai F."/>
            <person name="Tandeau de Marsac N."/>
            <person name="Rippka R."/>
            <person name="Herdman M."/>
            <person name="Sivonen K."/>
            <person name="Coursin T."/>
            <person name="Laurent T."/>
            <person name="Goodwin L."/>
            <person name="Nolan M."/>
            <person name="Davenport K.W."/>
            <person name="Han C.S."/>
            <person name="Rubin E.M."/>
            <person name="Eisen J.A."/>
            <person name="Woyke T."/>
            <person name="Gugger M."/>
            <person name="Kerfeld C.A."/>
        </authorList>
    </citation>
    <scope>NUCLEOTIDE SEQUENCE [LARGE SCALE GENOMIC DNA]</scope>
    <source>
        <strain evidence="3">ATCC 27147 / PCC 6307</strain>
    </source>
</reference>
<protein>
    <recommendedName>
        <fullName evidence="4">PEP-CTERM exosortase interaction domain-containing protein</fullName>
    </recommendedName>
</protein>
<feature type="chain" id="PRO_5003933725" description="PEP-CTERM exosortase interaction domain-containing protein" evidence="1">
    <location>
        <begin position="36"/>
        <end position="273"/>
    </location>
</feature>
<sequence>MSSASAASLRKAARIGGMSLAAGLTTLLAATPAFAADPFFKIHFASGPTSSSNGPNGYPGIQGVATYTFSTTNIGQMVLNLENTSTVGTSKLVGTGFDIPSATSSPSFSPPITVANATSIPNWGINTGDSLPPFGQFDICVTTNDPNGTTLSGCDAGAQVFGLSNGQNQNVATFNFTGLSNTASATDYRNAFASLFTTAPDNSFVMRFKNVDIPGVVTDGSDKILATSIERGGNGDQAPGDSVPGPLSVFGAAAAFGYSRKLRQRIKLQQVTD</sequence>
<keyword evidence="1" id="KW-0732">Signal</keyword>
<name>K9P9W7_CYAGP</name>
<feature type="signal peptide" evidence="1">
    <location>
        <begin position="1"/>
        <end position="35"/>
    </location>
</feature>
<organism evidence="2 3">
    <name type="scientific">Cyanobium gracile (strain ATCC 27147 / PCC 6307)</name>
    <dbReference type="NCBI Taxonomy" id="292564"/>
    <lineage>
        <taxon>Bacteria</taxon>
        <taxon>Bacillati</taxon>
        <taxon>Cyanobacteriota</taxon>
        <taxon>Cyanophyceae</taxon>
        <taxon>Synechococcales</taxon>
        <taxon>Prochlorococcaceae</taxon>
        <taxon>Cyanobium</taxon>
    </lineage>
</organism>
<evidence type="ECO:0008006" key="4">
    <source>
        <dbReference type="Google" id="ProtNLM"/>
    </source>
</evidence>
<dbReference type="KEGG" id="cgc:Cyagr_2818"/>
<dbReference type="EMBL" id="CP003495">
    <property type="protein sequence ID" value="AFY29910.1"/>
    <property type="molecule type" value="Genomic_DNA"/>
</dbReference>
<evidence type="ECO:0000313" key="3">
    <source>
        <dbReference type="Proteomes" id="UP000010388"/>
    </source>
</evidence>
<evidence type="ECO:0000313" key="2">
    <source>
        <dbReference type="EMBL" id="AFY29910.1"/>
    </source>
</evidence>